<dbReference type="RefSeq" id="WP_046824129.1">
    <property type="nucleotide sequence ID" value="NZ_LBBT01000331.1"/>
</dbReference>
<evidence type="ECO:0000313" key="2">
    <source>
        <dbReference type="EMBL" id="KKY00132.1"/>
    </source>
</evidence>
<gene>
    <name evidence="2" type="ORF">VN21_15950</name>
</gene>
<keyword evidence="1" id="KW-0812">Transmembrane</keyword>
<feature type="transmembrane region" description="Helical" evidence="1">
    <location>
        <begin position="78"/>
        <end position="99"/>
    </location>
</feature>
<keyword evidence="1" id="KW-1133">Transmembrane helix</keyword>
<protein>
    <recommendedName>
        <fullName evidence="4">Zincin peptidase</fullName>
    </recommendedName>
</protein>
<reference evidence="2 3" key="1">
    <citation type="submission" date="2015-04" db="EMBL/GenBank/DDBJ databases">
        <title>Microcin producing Clostridium sp. JC272T.</title>
        <authorList>
            <person name="Jyothsna T."/>
            <person name="Sasikala C."/>
            <person name="Ramana C."/>
        </authorList>
    </citation>
    <scope>NUCLEOTIDE SEQUENCE [LARGE SCALE GENOMIC DNA]</scope>
    <source>
        <strain evidence="2 3">JC272</strain>
    </source>
</reference>
<feature type="transmembrane region" description="Helical" evidence="1">
    <location>
        <begin position="36"/>
        <end position="58"/>
    </location>
</feature>
<accession>A0A0M3DFG7</accession>
<keyword evidence="1" id="KW-0472">Membrane</keyword>
<proteinExistence type="predicted"/>
<evidence type="ECO:0000313" key="3">
    <source>
        <dbReference type="Proteomes" id="UP000034407"/>
    </source>
</evidence>
<evidence type="ECO:0008006" key="4">
    <source>
        <dbReference type="Google" id="ProtNLM"/>
    </source>
</evidence>
<organism evidence="2 3">
    <name type="scientific">Paraclostridium benzoelyticum</name>
    <dbReference type="NCBI Taxonomy" id="1629550"/>
    <lineage>
        <taxon>Bacteria</taxon>
        <taxon>Bacillati</taxon>
        <taxon>Bacillota</taxon>
        <taxon>Clostridia</taxon>
        <taxon>Peptostreptococcales</taxon>
        <taxon>Peptostreptococcaceae</taxon>
        <taxon>Paraclostridium</taxon>
    </lineage>
</organism>
<dbReference type="Pfam" id="PF11667">
    <property type="entry name" value="DUF3267"/>
    <property type="match status" value="1"/>
</dbReference>
<dbReference type="EMBL" id="LBBT01000331">
    <property type="protein sequence ID" value="KKY00132.1"/>
    <property type="molecule type" value="Genomic_DNA"/>
</dbReference>
<dbReference type="InterPro" id="IPR021683">
    <property type="entry name" value="DUF3267"/>
</dbReference>
<keyword evidence="3" id="KW-1185">Reference proteome</keyword>
<comment type="caution">
    <text evidence="2">The sequence shown here is derived from an EMBL/GenBank/DDBJ whole genome shotgun (WGS) entry which is preliminary data.</text>
</comment>
<dbReference type="AlphaFoldDB" id="A0A0M3DFG7"/>
<sequence>MKFIKKIPTADQSLKKQLLSYGWTIVKEPSNIWKSILVSIPLMIFSISIYLMLIFNINQSIYKYFDIQSGLFLTLRNINIFSIPLLLEVYIFTIAHELIHLLFIPNALKSDNVYLGITPFYGFVYTSEQISKYRFLISSIMPFFILSIILPVLLNFFGFLTINTCLLCLLNALGSSVDLLNIILICMQVPNKSMLINNGFETYYK</sequence>
<name>A0A0M3DFG7_9FIRM</name>
<dbReference type="Proteomes" id="UP000034407">
    <property type="component" value="Unassembled WGS sequence"/>
</dbReference>
<dbReference type="PATRIC" id="fig|1629550.3.peg.2690"/>
<feature type="transmembrane region" description="Helical" evidence="1">
    <location>
        <begin position="160"/>
        <end position="186"/>
    </location>
</feature>
<evidence type="ECO:0000256" key="1">
    <source>
        <dbReference type="SAM" id="Phobius"/>
    </source>
</evidence>
<feature type="transmembrane region" description="Helical" evidence="1">
    <location>
        <begin position="135"/>
        <end position="154"/>
    </location>
</feature>